<dbReference type="InterPro" id="IPR027417">
    <property type="entry name" value="P-loop_NTPase"/>
</dbReference>
<dbReference type="Proteomes" id="UP000183315">
    <property type="component" value="Unassembled WGS sequence"/>
</dbReference>
<keyword evidence="6" id="KW-0472">Membrane</keyword>
<evidence type="ECO:0000256" key="2">
    <source>
        <dbReference type="ARBA" id="ARBA00022475"/>
    </source>
</evidence>
<dbReference type="NCBIfam" id="TIGR02315">
    <property type="entry name" value="ABC_phnC"/>
    <property type="match status" value="1"/>
</dbReference>
<evidence type="ECO:0000259" key="8">
    <source>
        <dbReference type="PROSITE" id="PS50893"/>
    </source>
</evidence>
<proteinExistence type="predicted"/>
<dbReference type="GO" id="GO:0016887">
    <property type="term" value="F:ATP hydrolysis activity"/>
    <property type="evidence" value="ECO:0007669"/>
    <property type="project" value="InterPro"/>
</dbReference>
<dbReference type="Pfam" id="PF00005">
    <property type="entry name" value="ABC_tran"/>
    <property type="match status" value="1"/>
</dbReference>
<evidence type="ECO:0000313" key="10">
    <source>
        <dbReference type="Proteomes" id="UP000183315"/>
    </source>
</evidence>
<evidence type="ECO:0000256" key="4">
    <source>
        <dbReference type="ARBA" id="ARBA00022840"/>
    </source>
</evidence>
<dbReference type="STRING" id="1043493.SAMN05421637_0535"/>
<dbReference type="AlphaFoldDB" id="A0A1H6UY26"/>
<accession>A0A1H6UY26</accession>
<dbReference type="PROSITE" id="PS00211">
    <property type="entry name" value="ABC_TRANSPORTER_1"/>
    <property type="match status" value="1"/>
</dbReference>
<evidence type="ECO:0000256" key="1">
    <source>
        <dbReference type="ARBA" id="ARBA00022448"/>
    </source>
</evidence>
<dbReference type="SMART" id="SM00382">
    <property type="entry name" value="AAA"/>
    <property type="match status" value="1"/>
</dbReference>
<dbReference type="EMBL" id="FNZI01000001">
    <property type="protein sequence ID" value="SEI95564.1"/>
    <property type="molecule type" value="Genomic_DNA"/>
</dbReference>
<dbReference type="GO" id="GO:0016020">
    <property type="term" value="C:membrane"/>
    <property type="evidence" value="ECO:0007669"/>
    <property type="project" value="InterPro"/>
</dbReference>
<dbReference type="SUPFAM" id="SSF52540">
    <property type="entry name" value="P-loop containing nucleoside triphosphate hydrolases"/>
    <property type="match status" value="1"/>
</dbReference>
<keyword evidence="2" id="KW-1003">Cell membrane</keyword>
<dbReference type="CDD" id="cd03256">
    <property type="entry name" value="ABC_PhnC_transporter"/>
    <property type="match status" value="1"/>
</dbReference>
<organism evidence="9 10">
    <name type="scientific">Demequina mangrovi</name>
    <dbReference type="NCBI Taxonomy" id="1043493"/>
    <lineage>
        <taxon>Bacteria</taxon>
        <taxon>Bacillati</taxon>
        <taxon>Actinomycetota</taxon>
        <taxon>Actinomycetes</taxon>
        <taxon>Micrococcales</taxon>
        <taxon>Demequinaceae</taxon>
        <taxon>Demequina</taxon>
    </lineage>
</organism>
<gene>
    <name evidence="9" type="ORF">SAMN05421637_0535</name>
</gene>
<evidence type="ECO:0000256" key="5">
    <source>
        <dbReference type="ARBA" id="ARBA00022967"/>
    </source>
</evidence>
<dbReference type="Gene3D" id="3.40.50.300">
    <property type="entry name" value="P-loop containing nucleotide triphosphate hydrolases"/>
    <property type="match status" value="1"/>
</dbReference>
<dbReference type="InterPro" id="IPR003439">
    <property type="entry name" value="ABC_transporter-like_ATP-bd"/>
</dbReference>
<reference evidence="10" key="1">
    <citation type="submission" date="2016-10" db="EMBL/GenBank/DDBJ databases">
        <authorList>
            <person name="Varghese N."/>
        </authorList>
    </citation>
    <scope>NUCLEOTIDE SEQUENCE [LARGE SCALE GENOMIC DNA]</scope>
    <source>
        <strain evidence="10">DSM 24868</strain>
    </source>
</reference>
<dbReference type="InterPro" id="IPR012693">
    <property type="entry name" value="ABC_transpr_PhnC"/>
</dbReference>
<dbReference type="GO" id="GO:0005524">
    <property type="term" value="F:ATP binding"/>
    <property type="evidence" value="ECO:0007669"/>
    <property type="project" value="UniProtKB-KW"/>
</dbReference>
<dbReference type="InterPro" id="IPR050086">
    <property type="entry name" value="MetN_ABC_transporter-like"/>
</dbReference>
<dbReference type="PANTHER" id="PTHR43166:SF6">
    <property type="entry name" value="PHOSPHONATES IMPORT ATP-BINDING PROTEIN PHNC"/>
    <property type="match status" value="1"/>
</dbReference>
<dbReference type="RefSeq" id="WP_042212777.1">
    <property type="nucleotide sequence ID" value="NZ_BBLU01000002.1"/>
</dbReference>
<feature type="compositionally biased region" description="Basic and acidic residues" evidence="7">
    <location>
        <begin position="1"/>
        <end position="10"/>
    </location>
</feature>
<sequence length="275" mass="29162">MNDLTTRPEAEGDMPSASGPWPVELDDVTVRYPNGVVALKNVSLTVGAGEMVAVVGLSGSGKSTMIRTINGLVAPTSGSVRVGPHAVSELRGRALRHARGDIGMIFQGFNLADRASVFHNALVGRFSHMPTWRTTLGLATEADRAMVMRSLDSVGMLEKVWHRAGALSGGQKQRVAIARALSQEPAVMLADEPVASLDPPTAHSVMADLAAINASRGLTVLVNLHLMDLARQYTTRMIGLRAGEVVYDGPAASATDADFEAIYGRPVQARDRLGE</sequence>
<feature type="domain" description="ABC transporter" evidence="8">
    <location>
        <begin position="23"/>
        <end position="267"/>
    </location>
</feature>
<dbReference type="PANTHER" id="PTHR43166">
    <property type="entry name" value="AMINO ACID IMPORT ATP-BINDING PROTEIN"/>
    <property type="match status" value="1"/>
</dbReference>
<dbReference type="InterPro" id="IPR003593">
    <property type="entry name" value="AAA+_ATPase"/>
</dbReference>
<protein>
    <submittedName>
        <fullName evidence="9">Phosphonate transport system ATP-binding protein</fullName>
    </submittedName>
</protein>
<feature type="region of interest" description="Disordered" evidence="7">
    <location>
        <begin position="1"/>
        <end position="21"/>
    </location>
</feature>
<dbReference type="eggNOG" id="COG3638">
    <property type="taxonomic scope" value="Bacteria"/>
</dbReference>
<name>A0A1H6UY26_9MICO</name>
<dbReference type="GO" id="GO:0015416">
    <property type="term" value="F:ABC-type phosphonate transporter activity"/>
    <property type="evidence" value="ECO:0007669"/>
    <property type="project" value="InterPro"/>
</dbReference>
<dbReference type="PROSITE" id="PS50893">
    <property type="entry name" value="ABC_TRANSPORTER_2"/>
    <property type="match status" value="1"/>
</dbReference>
<evidence type="ECO:0000256" key="7">
    <source>
        <dbReference type="SAM" id="MobiDB-lite"/>
    </source>
</evidence>
<evidence type="ECO:0000313" key="9">
    <source>
        <dbReference type="EMBL" id="SEI95564.1"/>
    </source>
</evidence>
<evidence type="ECO:0000256" key="6">
    <source>
        <dbReference type="ARBA" id="ARBA00023136"/>
    </source>
</evidence>
<dbReference type="InterPro" id="IPR017871">
    <property type="entry name" value="ABC_transporter-like_CS"/>
</dbReference>
<keyword evidence="5" id="KW-1278">Translocase</keyword>
<keyword evidence="10" id="KW-1185">Reference proteome</keyword>
<evidence type="ECO:0000256" key="3">
    <source>
        <dbReference type="ARBA" id="ARBA00022741"/>
    </source>
</evidence>
<keyword evidence="1" id="KW-0813">Transport</keyword>
<keyword evidence="3" id="KW-0547">Nucleotide-binding</keyword>
<keyword evidence="4 9" id="KW-0067">ATP-binding</keyword>